<keyword evidence="1" id="KW-0732">Signal</keyword>
<comment type="caution">
    <text evidence="3">The sequence shown here is derived from an EMBL/GenBank/DDBJ whole genome shotgun (WGS) entry which is preliminary data.</text>
</comment>
<evidence type="ECO:0000256" key="1">
    <source>
        <dbReference type="SAM" id="SignalP"/>
    </source>
</evidence>
<name>A0A318SKE1_9DEIO</name>
<dbReference type="InterPro" id="IPR002909">
    <property type="entry name" value="IPT_dom"/>
</dbReference>
<dbReference type="Pfam" id="PF01833">
    <property type="entry name" value="TIG"/>
    <property type="match status" value="1"/>
</dbReference>
<dbReference type="PROSITE" id="PS51257">
    <property type="entry name" value="PROKAR_LIPOPROTEIN"/>
    <property type="match status" value="1"/>
</dbReference>
<feature type="signal peptide" evidence="1">
    <location>
        <begin position="1"/>
        <end position="22"/>
    </location>
</feature>
<evidence type="ECO:0000313" key="3">
    <source>
        <dbReference type="EMBL" id="PYE53045.1"/>
    </source>
</evidence>
<dbReference type="CDD" id="cd00102">
    <property type="entry name" value="IPT"/>
    <property type="match status" value="1"/>
</dbReference>
<keyword evidence="4" id="KW-1185">Reference proteome</keyword>
<feature type="domain" description="IPT/TIG" evidence="2">
    <location>
        <begin position="34"/>
        <end position="118"/>
    </location>
</feature>
<dbReference type="InterPro" id="IPR013783">
    <property type="entry name" value="Ig-like_fold"/>
</dbReference>
<accession>A0A318SKE1</accession>
<reference evidence="3 4" key="1">
    <citation type="submission" date="2018-06" db="EMBL/GenBank/DDBJ databases">
        <title>Genomic Encyclopedia of Type Strains, Phase IV (KMG-IV): sequencing the most valuable type-strain genomes for metagenomic binning, comparative biology and taxonomic classification.</title>
        <authorList>
            <person name="Goeker M."/>
        </authorList>
    </citation>
    <scope>NUCLEOTIDE SEQUENCE [LARGE SCALE GENOMIC DNA]</scope>
    <source>
        <strain evidence="3 4">DSM 18048</strain>
    </source>
</reference>
<protein>
    <submittedName>
        <fullName evidence="3">IPT/TIG domain-containing protein</fullName>
    </submittedName>
</protein>
<dbReference type="Proteomes" id="UP000248326">
    <property type="component" value="Unassembled WGS sequence"/>
</dbReference>
<evidence type="ECO:0000313" key="4">
    <source>
        <dbReference type="Proteomes" id="UP000248326"/>
    </source>
</evidence>
<feature type="chain" id="PRO_5016360266" evidence="1">
    <location>
        <begin position="23"/>
        <end position="121"/>
    </location>
</feature>
<dbReference type="EMBL" id="QJSX01000010">
    <property type="protein sequence ID" value="PYE53045.1"/>
    <property type="molecule type" value="Genomic_DNA"/>
</dbReference>
<organism evidence="3 4">
    <name type="scientific">Deinococcus yavapaiensis KR-236</name>
    <dbReference type="NCBI Taxonomy" id="694435"/>
    <lineage>
        <taxon>Bacteria</taxon>
        <taxon>Thermotogati</taxon>
        <taxon>Deinococcota</taxon>
        <taxon>Deinococci</taxon>
        <taxon>Deinococcales</taxon>
        <taxon>Deinococcaceae</taxon>
        <taxon>Deinococcus</taxon>
    </lineage>
</organism>
<dbReference type="AlphaFoldDB" id="A0A318SKE1"/>
<dbReference type="OrthoDB" id="72958at2"/>
<evidence type="ECO:0000259" key="2">
    <source>
        <dbReference type="Pfam" id="PF01833"/>
    </source>
</evidence>
<proteinExistence type="predicted"/>
<dbReference type="Gene3D" id="2.60.40.10">
    <property type="entry name" value="Immunoglobulins"/>
    <property type="match status" value="1"/>
</dbReference>
<dbReference type="SUPFAM" id="SSF81296">
    <property type="entry name" value="E set domains"/>
    <property type="match status" value="1"/>
</dbReference>
<sequence length="121" mass="12302">MKKLLIIGALLFPVLASCAPTAAIRGVTVTPVLVKVSESASVGGTVTLQGRYLGGPATGRIRIGANADASGGFVLPASAVQSWTDSQIVFTVPANTPTGGSYLFVEVGDMHSTALPFSVKQ</sequence>
<dbReference type="RefSeq" id="WP_110887261.1">
    <property type="nucleotide sequence ID" value="NZ_QJSX01000010.1"/>
</dbReference>
<dbReference type="InterPro" id="IPR014756">
    <property type="entry name" value="Ig_E-set"/>
</dbReference>
<gene>
    <name evidence="3" type="ORF">DES52_11028</name>
</gene>